<reference evidence="2 3" key="1">
    <citation type="submission" date="2020-05" db="EMBL/GenBank/DDBJ databases">
        <title>FDA dAtabase for Regulatory Grade micrObial Sequences (FDA-ARGOS): Supporting development and validation of Infectious Disease Dx tests.</title>
        <authorList>
            <person name="Sproer C."/>
            <person name="Gronow S."/>
            <person name="Severitt S."/>
            <person name="Schroder I."/>
            <person name="Tallon L."/>
            <person name="Sadzewicz L."/>
            <person name="Zhao X."/>
            <person name="Vavikolanu K."/>
            <person name="Mehta A."/>
            <person name="Aluvathingal J."/>
            <person name="Nadendla S."/>
            <person name="Myers T."/>
            <person name="Yan Y."/>
            <person name="Sichtig H."/>
        </authorList>
    </citation>
    <scope>NUCLEOTIDE SEQUENCE [LARGE SCALE GENOMIC DNA]</scope>
    <source>
        <strain evidence="2 3">FDAARGOS_787</strain>
    </source>
</reference>
<protein>
    <submittedName>
        <fullName evidence="2">Helix-turn-helix domain-containing protein</fullName>
    </submittedName>
</protein>
<accession>A0A6N0JV24</accession>
<dbReference type="EMBL" id="CP054569">
    <property type="protein sequence ID" value="QKQ51099.1"/>
    <property type="molecule type" value="Genomic_DNA"/>
</dbReference>
<dbReference type="PROSITE" id="PS50943">
    <property type="entry name" value="HTH_CROC1"/>
    <property type="match status" value="1"/>
</dbReference>
<feature type="domain" description="HTH cro/C1-type" evidence="1">
    <location>
        <begin position="8"/>
        <end position="63"/>
    </location>
</feature>
<name>A0A6N0JV24_ACHDE</name>
<dbReference type="RefSeq" id="WP_174717451.1">
    <property type="nucleotide sequence ID" value="NZ_CP054569.1"/>
</dbReference>
<dbReference type="SUPFAM" id="SSF47413">
    <property type="entry name" value="lambda repressor-like DNA-binding domains"/>
    <property type="match status" value="1"/>
</dbReference>
<proteinExistence type="predicted"/>
<dbReference type="CDD" id="cd00093">
    <property type="entry name" value="HTH_XRE"/>
    <property type="match status" value="1"/>
</dbReference>
<dbReference type="Pfam" id="PF01381">
    <property type="entry name" value="HTH_3"/>
    <property type="match status" value="1"/>
</dbReference>
<dbReference type="InterPro" id="IPR001387">
    <property type="entry name" value="Cro/C1-type_HTH"/>
</dbReference>
<organism evidence="2 3">
    <name type="scientific">Achromobacter denitrificans</name>
    <name type="common">Alcaligenes denitrificans</name>
    <dbReference type="NCBI Taxonomy" id="32002"/>
    <lineage>
        <taxon>Bacteria</taxon>
        <taxon>Pseudomonadati</taxon>
        <taxon>Pseudomonadota</taxon>
        <taxon>Betaproteobacteria</taxon>
        <taxon>Burkholderiales</taxon>
        <taxon>Alcaligenaceae</taxon>
        <taxon>Achromobacter</taxon>
    </lineage>
</organism>
<dbReference type="GO" id="GO:0003677">
    <property type="term" value="F:DNA binding"/>
    <property type="evidence" value="ECO:0007669"/>
    <property type="project" value="InterPro"/>
</dbReference>
<dbReference type="InterPro" id="IPR010982">
    <property type="entry name" value="Lambda_DNA-bd_dom_sf"/>
</dbReference>
<evidence type="ECO:0000259" key="1">
    <source>
        <dbReference type="PROSITE" id="PS50943"/>
    </source>
</evidence>
<dbReference type="Proteomes" id="UP000509782">
    <property type="component" value="Chromosome"/>
</dbReference>
<evidence type="ECO:0000313" key="2">
    <source>
        <dbReference type="EMBL" id="QKQ51099.1"/>
    </source>
</evidence>
<gene>
    <name evidence="2" type="ORF">FOC81_32035</name>
</gene>
<dbReference type="SMART" id="SM00530">
    <property type="entry name" value="HTH_XRE"/>
    <property type="match status" value="1"/>
</dbReference>
<evidence type="ECO:0000313" key="3">
    <source>
        <dbReference type="Proteomes" id="UP000509782"/>
    </source>
</evidence>
<sequence>MNTFGDRLKFAIKLRGITASDLARHLGVKPQAIYQVQSGKSGAMNASNAAAAADFLRVPIRWLTDGEGATPNAQPLDARSPLKQLPPRLISTWFPLQWEAAVFR</sequence>
<dbReference type="Gene3D" id="1.10.260.40">
    <property type="entry name" value="lambda repressor-like DNA-binding domains"/>
    <property type="match status" value="1"/>
</dbReference>
<dbReference type="AlphaFoldDB" id="A0A6N0JV24"/>